<sequence>MPQLDFTIWLINLSTWTCWTMFFLVFTATNNITNFKSINETQNTTISTKNNNWIW</sequence>
<geneLocation type="mitochondrion" evidence="2"/>
<gene>
    <name evidence="2" type="primary">atp8</name>
</gene>
<protein>
    <submittedName>
        <fullName evidence="2">ATPase subunit 8</fullName>
    </submittedName>
</protein>
<evidence type="ECO:0000256" key="1">
    <source>
        <dbReference type="SAM" id="Phobius"/>
    </source>
</evidence>
<feature type="transmembrane region" description="Helical" evidence="1">
    <location>
        <begin position="6"/>
        <end position="26"/>
    </location>
</feature>
<organism evidence="2">
    <name type="scientific">Ophiura luetkenii</name>
    <name type="common">Grey brittle star</name>
    <name type="synonym">Ophioglypha luetkenii</name>
    <dbReference type="NCBI Taxonomy" id="869195"/>
    <lineage>
        <taxon>Eukaryota</taxon>
        <taxon>Metazoa</taxon>
        <taxon>Echinodermata</taxon>
        <taxon>Eleutherozoa</taxon>
        <taxon>Asterozoa</taxon>
        <taxon>Ophiuroidea</taxon>
        <taxon>Myophiuroidea</taxon>
        <taxon>Metophiurida</taxon>
        <taxon>Ophintegrida</taxon>
        <taxon>Amphilepidida</taxon>
        <taxon>Ophiurina</taxon>
        <taxon>Chilophiurina</taxon>
        <taxon>Ophiuridae</taxon>
        <taxon>Ophiurinae</taxon>
        <taxon>Ophiura</taxon>
    </lineage>
</organism>
<proteinExistence type="predicted"/>
<name>Q6Y408_OPHLU</name>
<keyword evidence="2" id="KW-0496">Mitochondrion</keyword>
<keyword evidence="1" id="KW-0472">Membrane</keyword>
<keyword evidence="1" id="KW-1133">Transmembrane helix</keyword>
<dbReference type="EMBL" id="AY184223">
    <property type="protein sequence ID" value="AAO65631.1"/>
    <property type="molecule type" value="Genomic_DNA"/>
</dbReference>
<evidence type="ECO:0000313" key="2">
    <source>
        <dbReference type="EMBL" id="AAO65631.1"/>
    </source>
</evidence>
<reference evidence="2" key="1">
    <citation type="journal article" date="2004" name="Mol. Phylogenet. Evol.">
        <title>Complete mitochondrial genome DNA sequence for two ophiuroids and a holothuroid: the utility of protein gene sequence and gene maps in the analyses of deep deuterostome phylogeny.</title>
        <authorList>
            <person name="Scouras A."/>
            <person name="Beckenbach K."/>
            <person name="Arndt A."/>
            <person name="Smith M.J."/>
        </authorList>
    </citation>
    <scope>NUCLEOTIDE SEQUENCE</scope>
</reference>
<accession>Q6Y408</accession>
<dbReference type="RefSeq" id="YP_025939.1">
    <property type="nucleotide sequence ID" value="NC_005930.1"/>
</dbReference>
<dbReference type="GeneID" id="2847115"/>
<dbReference type="AlphaFoldDB" id="Q6Y408"/>
<keyword evidence="1" id="KW-0812">Transmembrane</keyword>